<evidence type="ECO:0000256" key="1">
    <source>
        <dbReference type="SAM" id="MobiDB-lite"/>
    </source>
</evidence>
<protein>
    <submittedName>
        <fullName evidence="2">Uncharacterized protein</fullName>
    </submittedName>
</protein>
<gene>
    <name evidence="2" type="ORF">J2Z17_003100</name>
</gene>
<comment type="caution">
    <text evidence="2">The sequence shown here is derived from an EMBL/GenBank/DDBJ whole genome shotgun (WGS) entry which is preliminary data.</text>
</comment>
<accession>A0ABS4E138</accession>
<dbReference type="RefSeq" id="WP_209946506.1">
    <property type="nucleotide sequence ID" value="NZ_JAGGJU010000008.1"/>
</dbReference>
<organism evidence="2 3">
    <name type="scientific">Rhizobium halophytocola</name>
    <dbReference type="NCBI Taxonomy" id="735519"/>
    <lineage>
        <taxon>Bacteria</taxon>
        <taxon>Pseudomonadati</taxon>
        <taxon>Pseudomonadota</taxon>
        <taxon>Alphaproteobacteria</taxon>
        <taxon>Hyphomicrobiales</taxon>
        <taxon>Rhizobiaceae</taxon>
        <taxon>Rhizobium/Agrobacterium group</taxon>
        <taxon>Rhizobium</taxon>
    </lineage>
</organism>
<name>A0ABS4E138_9HYPH</name>
<reference evidence="2 3" key="1">
    <citation type="submission" date="2021-03" db="EMBL/GenBank/DDBJ databases">
        <title>Genomic Encyclopedia of Type Strains, Phase IV (KMG-IV): sequencing the most valuable type-strain genomes for metagenomic binning, comparative biology and taxonomic classification.</title>
        <authorList>
            <person name="Goeker M."/>
        </authorList>
    </citation>
    <scope>NUCLEOTIDE SEQUENCE [LARGE SCALE GENOMIC DNA]</scope>
    <source>
        <strain evidence="2 3">DSM 21600</strain>
    </source>
</reference>
<sequence>MLNASAGRVDQSDNRDSQWGVRPRLPDILETAKAHLAAVMAEMEPGVAPATETAEPADAAIPANFLDALPQGDEAPGSDDYISAVNSDDAGIYRMFINLSP</sequence>
<feature type="region of interest" description="Disordered" evidence="1">
    <location>
        <begin position="1"/>
        <end position="22"/>
    </location>
</feature>
<keyword evidence="3" id="KW-1185">Reference proteome</keyword>
<proteinExistence type="predicted"/>
<evidence type="ECO:0000313" key="2">
    <source>
        <dbReference type="EMBL" id="MBP1851652.1"/>
    </source>
</evidence>
<evidence type="ECO:0000313" key="3">
    <source>
        <dbReference type="Proteomes" id="UP000759443"/>
    </source>
</evidence>
<dbReference type="Proteomes" id="UP000759443">
    <property type="component" value="Unassembled WGS sequence"/>
</dbReference>
<dbReference type="EMBL" id="JAGGJU010000008">
    <property type="protein sequence ID" value="MBP1851652.1"/>
    <property type="molecule type" value="Genomic_DNA"/>
</dbReference>